<dbReference type="NCBIfam" id="TIGR00420">
    <property type="entry name" value="trmU"/>
    <property type="match status" value="1"/>
</dbReference>
<keyword evidence="2 9" id="KW-0808">Transferase</keyword>
<dbReference type="InterPro" id="IPR004506">
    <property type="entry name" value="MnmA-like"/>
</dbReference>
<dbReference type="NCBIfam" id="NF001138">
    <property type="entry name" value="PRK00143.1"/>
    <property type="match status" value="1"/>
</dbReference>
<dbReference type="InterPro" id="IPR046885">
    <property type="entry name" value="MnmA-like_C"/>
</dbReference>
<dbReference type="InterPro" id="IPR023382">
    <property type="entry name" value="MnmA-like_central_sf"/>
</dbReference>
<feature type="site" description="Interaction with tRNA" evidence="9">
    <location>
        <position position="362"/>
    </location>
</feature>
<keyword evidence="6 9" id="KW-0694">RNA-binding</keyword>
<evidence type="ECO:0000256" key="2">
    <source>
        <dbReference type="ARBA" id="ARBA00022679"/>
    </source>
</evidence>
<dbReference type="AlphaFoldDB" id="A0A2M7B9U5"/>
<feature type="binding site" evidence="9">
    <location>
        <position position="46"/>
    </location>
    <ligand>
        <name>ATP</name>
        <dbReference type="ChEBI" id="CHEBI:30616"/>
    </ligand>
</feature>
<keyword evidence="1 9" id="KW-0820">tRNA-binding</keyword>
<dbReference type="GO" id="GO:0005524">
    <property type="term" value="F:ATP binding"/>
    <property type="evidence" value="ECO:0007669"/>
    <property type="project" value="UniProtKB-KW"/>
</dbReference>
<dbReference type="PANTHER" id="PTHR11933:SF5">
    <property type="entry name" value="MITOCHONDRIAL TRNA-SPECIFIC 2-THIOURIDYLASE 1"/>
    <property type="match status" value="1"/>
</dbReference>
<reference evidence="12" key="1">
    <citation type="submission" date="2017-09" db="EMBL/GenBank/DDBJ databases">
        <title>Depth-based differentiation of microbial function through sediment-hosted aquifers and enrichment of novel symbionts in the deep terrestrial subsurface.</title>
        <authorList>
            <person name="Probst A.J."/>
            <person name="Ladd B."/>
            <person name="Jarett J.K."/>
            <person name="Geller-Mcgrath D.E."/>
            <person name="Sieber C.M.K."/>
            <person name="Emerson J.B."/>
            <person name="Anantharaman K."/>
            <person name="Thomas B.C."/>
            <person name="Malmstrom R."/>
            <person name="Stieglmeier M."/>
            <person name="Klingl A."/>
            <person name="Woyke T."/>
            <person name="Ryan C.M."/>
            <person name="Banfield J.F."/>
        </authorList>
    </citation>
    <scope>NUCLEOTIDE SEQUENCE [LARGE SCALE GENOMIC DNA]</scope>
</reference>
<dbReference type="Gene3D" id="2.40.30.10">
    <property type="entry name" value="Translation factors"/>
    <property type="match status" value="1"/>
</dbReference>
<accession>A0A2M7B9U5</accession>
<keyword evidence="5 9" id="KW-0067">ATP-binding</keyword>
<evidence type="ECO:0000256" key="5">
    <source>
        <dbReference type="ARBA" id="ARBA00022840"/>
    </source>
</evidence>
<dbReference type="PANTHER" id="PTHR11933">
    <property type="entry name" value="TRNA 5-METHYLAMINOMETHYL-2-THIOURIDYLATE -METHYLTRANSFERASE"/>
    <property type="match status" value="1"/>
</dbReference>
<dbReference type="EC" id="2.8.1.13" evidence="9"/>
<evidence type="ECO:0000256" key="6">
    <source>
        <dbReference type="ARBA" id="ARBA00022884"/>
    </source>
</evidence>
<feature type="active site" description="Nucleophile" evidence="9">
    <location>
        <position position="109"/>
    </location>
</feature>
<comment type="similarity">
    <text evidence="9">Belongs to the MnmA/TRMU family.</text>
</comment>
<organism evidence="11 12">
    <name type="scientific">Candidatus Tagabacteria bacterium CG03_land_8_20_14_0_80_41_22</name>
    <dbReference type="NCBI Taxonomy" id="1975020"/>
    <lineage>
        <taxon>Bacteria</taxon>
        <taxon>Candidatus Tagaibacteriota</taxon>
    </lineage>
</organism>
<feature type="binding site" evidence="9">
    <location>
        <begin position="20"/>
        <end position="27"/>
    </location>
    <ligand>
        <name>ATP</name>
        <dbReference type="ChEBI" id="CHEBI:30616"/>
    </ligand>
</feature>
<feature type="binding site" evidence="9">
    <location>
        <position position="133"/>
    </location>
    <ligand>
        <name>ATP</name>
        <dbReference type="ChEBI" id="CHEBI:30616"/>
    </ligand>
</feature>
<dbReference type="Gene3D" id="3.40.50.620">
    <property type="entry name" value="HUPs"/>
    <property type="match status" value="1"/>
</dbReference>
<feature type="region of interest" description="Interaction with tRNA" evidence="9">
    <location>
        <begin position="329"/>
        <end position="330"/>
    </location>
</feature>
<dbReference type="EMBL" id="PEVG01000002">
    <property type="protein sequence ID" value="PIU99861.1"/>
    <property type="molecule type" value="Genomic_DNA"/>
</dbReference>
<evidence type="ECO:0000256" key="9">
    <source>
        <dbReference type="HAMAP-Rule" id="MF_00144"/>
    </source>
</evidence>
<sequence length="379" mass="43171">MKNCKNKKACPGRSRKVYVAMSGGVDSSVAAALLKKRGFDITGVFMKGWYPEGGVCGWKEERRDAIRAAAKLNIPFLTYDFSKEYEKEIIAYMRREYSANKTPNPDVMCNKYIKFGLFLKESLKRGADYIATGHYVRRSPALNFCKTYPPAHQAKISERAHFLKLLQAKDKNKDQSYFLWTLTQGQLKHCLFPIGDYTKPEIRQMARKFGLHVAEKKDSQGLCFVGNIDFASFLRKIIPKKEGEIRASYGKVIGKHDGSHFYTIGQRHGLRVSGKTPYYVVEKDLKNNILTVAEKKDEKKFYKKEVIINETNWISNAPALNKKYSARIRYRQLLQECRLVVISGNSATFHFNTPQRAVTSGQSLVLYSGRQMLGGGVII</sequence>
<dbReference type="GO" id="GO:0000049">
    <property type="term" value="F:tRNA binding"/>
    <property type="evidence" value="ECO:0007669"/>
    <property type="project" value="UniProtKB-KW"/>
</dbReference>
<evidence type="ECO:0000256" key="7">
    <source>
        <dbReference type="ARBA" id="ARBA00023157"/>
    </source>
</evidence>
<dbReference type="FunFam" id="2.30.30.280:FF:000001">
    <property type="entry name" value="tRNA-specific 2-thiouridylase MnmA"/>
    <property type="match status" value="1"/>
</dbReference>
<dbReference type="GO" id="GO:0002143">
    <property type="term" value="P:tRNA wobble position uridine thiolation"/>
    <property type="evidence" value="ECO:0007669"/>
    <property type="project" value="TreeGrafter"/>
</dbReference>
<dbReference type="Pfam" id="PF20259">
    <property type="entry name" value="tRNA_Me_trans_M"/>
    <property type="match status" value="1"/>
</dbReference>
<feature type="region of interest" description="Interaction with tRNA" evidence="9">
    <location>
        <begin position="173"/>
        <end position="175"/>
    </location>
</feature>
<comment type="caution">
    <text evidence="11">The sequence shown here is derived from an EMBL/GenBank/DDBJ whole genome shotgun (WGS) entry which is preliminary data.</text>
</comment>
<dbReference type="InterPro" id="IPR001763">
    <property type="entry name" value="Rhodanese-like_dom"/>
</dbReference>
<dbReference type="SUPFAM" id="SSF52402">
    <property type="entry name" value="Adenine nucleotide alpha hydrolases-like"/>
    <property type="match status" value="1"/>
</dbReference>
<dbReference type="Proteomes" id="UP000228561">
    <property type="component" value="Unassembled WGS sequence"/>
</dbReference>
<dbReference type="Gene3D" id="2.30.30.280">
    <property type="entry name" value="Adenine nucleotide alpha hydrolases-like domains"/>
    <property type="match status" value="1"/>
</dbReference>
<dbReference type="CDD" id="cd01998">
    <property type="entry name" value="MnmA_TRMU-like"/>
    <property type="match status" value="1"/>
</dbReference>
<dbReference type="InterPro" id="IPR046884">
    <property type="entry name" value="MnmA-like_central"/>
</dbReference>
<comment type="subcellular location">
    <subcellularLocation>
        <location evidence="9">Cytoplasm</location>
    </subcellularLocation>
</comment>
<feature type="active site" description="Cysteine persulfide intermediate" evidence="9">
    <location>
        <position position="223"/>
    </location>
</feature>
<dbReference type="GO" id="GO:0005737">
    <property type="term" value="C:cytoplasm"/>
    <property type="evidence" value="ECO:0007669"/>
    <property type="project" value="UniProtKB-SubCell"/>
</dbReference>
<evidence type="ECO:0000256" key="4">
    <source>
        <dbReference type="ARBA" id="ARBA00022741"/>
    </source>
</evidence>
<keyword evidence="9" id="KW-0963">Cytoplasm</keyword>
<evidence type="ECO:0000256" key="3">
    <source>
        <dbReference type="ARBA" id="ARBA00022694"/>
    </source>
</evidence>
<keyword evidence="7" id="KW-1015">Disulfide bond</keyword>
<evidence type="ECO:0000259" key="10">
    <source>
        <dbReference type="PROSITE" id="PS50206"/>
    </source>
</evidence>
<comment type="catalytic activity">
    <reaction evidence="8 9">
        <text>S-sulfanyl-L-cysteinyl-[protein] + uridine(34) in tRNA + AH2 + ATP = 2-thiouridine(34) in tRNA + L-cysteinyl-[protein] + A + AMP + diphosphate + H(+)</text>
        <dbReference type="Rhea" id="RHEA:47032"/>
        <dbReference type="Rhea" id="RHEA-COMP:10131"/>
        <dbReference type="Rhea" id="RHEA-COMP:11726"/>
        <dbReference type="Rhea" id="RHEA-COMP:11727"/>
        <dbReference type="Rhea" id="RHEA-COMP:11728"/>
        <dbReference type="ChEBI" id="CHEBI:13193"/>
        <dbReference type="ChEBI" id="CHEBI:15378"/>
        <dbReference type="ChEBI" id="CHEBI:17499"/>
        <dbReference type="ChEBI" id="CHEBI:29950"/>
        <dbReference type="ChEBI" id="CHEBI:30616"/>
        <dbReference type="ChEBI" id="CHEBI:33019"/>
        <dbReference type="ChEBI" id="CHEBI:61963"/>
        <dbReference type="ChEBI" id="CHEBI:65315"/>
        <dbReference type="ChEBI" id="CHEBI:87170"/>
        <dbReference type="ChEBI" id="CHEBI:456215"/>
        <dbReference type="EC" id="2.8.1.13"/>
    </reaction>
</comment>
<feature type="domain" description="Rhodanese" evidence="10">
    <location>
        <begin position="22"/>
        <end position="67"/>
    </location>
</feature>
<gene>
    <name evidence="9" type="primary">mnmA</name>
    <name evidence="11" type="ORF">COS58_00415</name>
</gene>
<evidence type="ECO:0000313" key="12">
    <source>
        <dbReference type="Proteomes" id="UP000228561"/>
    </source>
</evidence>
<proteinExistence type="inferred from homology"/>
<comment type="caution">
    <text evidence="9">Lacks conserved residue(s) required for the propagation of feature annotation.</text>
</comment>
<evidence type="ECO:0000313" key="11">
    <source>
        <dbReference type="EMBL" id="PIU99861.1"/>
    </source>
</evidence>
<dbReference type="Pfam" id="PF03054">
    <property type="entry name" value="tRNA_Me_trans"/>
    <property type="match status" value="1"/>
</dbReference>
<name>A0A2M7B9U5_9BACT</name>
<keyword evidence="3 9" id="KW-0819">tRNA processing</keyword>
<dbReference type="InterPro" id="IPR014729">
    <property type="entry name" value="Rossmann-like_a/b/a_fold"/>
</dbReference>
<dbReference type="Pfam" id="PF20258">
    <property type="entry name" value="tRNA_Me_trans_C"/>
    <property type="match status" value="1"/>
</dbReference>
<feature type="site" description="Interaction with tRNA" evidence="9">
    <location>
        <position position="134"/>
    </location>
</feature>
<comment type="function">
    <text evidence="9">Catalyzes the 2-thiolation of uridine at the wobble position (U34) of tRNA, leading to the formation of s(2)U34.</text>
</comment>
<evidence type="ECO:0000256" key="1">
    <source>
        <dbReference type="ARBA" id="ARBA00022555"/>
    </source>
</evidence>
<evidence type="ECO:0000256" key="8">
    <source>
        <dbReference type="ARBA" id="ARBA00051542"/>
    </source>
</evidence>
<dbReference type="GO" id="GO:0103016">
    <property type="term" value="F:tRNA-uridine 2-sulfurtransferase activity"/>
    <property type="evidence" value="ECO:0007669"/>
    <property type="project" value="UniProtKB-EC"/>
</dbReference>
<dbReference type="HAMAP" id="MF_00144">
    <property type="entry name" value="tRNA_thiouridyl_MnmA"/>
    <property type="match status" value="1"/>
</dbReference>
<protein>
    <recommendedName>
        <fullName evidence="9">tRNA-specific 2-thiouridylase MnmA</fullName>
        <ecNumber evidence="9">2.8.1.13</ecNumber>
    </recommendedName>
</protein>
<feature type="region of interest" description="Interaction with target base in tRNA" evidence="9">
    <location>
        <begin position="104"/>
        <end position="106"/>
    </location>
</feature>
<dbReference type="PROSITE" id="PS50206">
    <property type="entry name" value="RHODANESE_3"/>
    <property type="match status" value="1"/>
</dbReference>
<keyword evidence="4 9" id="KW-0547">Nucleotide-binding</keyword>